<dbReference type="EMBL" id="JBAHYK010000450">
    <property type="protein sequence ID" value="KAL0573880.1"/>
    <property type="molecule type" value="Genomic_DNA"/>
</dbReference>
<dbReference type="Proteomes" id="UP001465976">
    <property type="component" value="Unassembled WGS sequence"/>
</dbReference>
<feature type="non-terminal residue" evidence="2">
    <location>
        <position position="87"/>
    </location>
</feature>
<reference evidence="2 3" key="1">
    <citation type="submission" date="2024-02" db="EMBL/GenBank/DDBJ databases">
        <title>A draft genome for the cacao thread blight pathogen Marasmius crinis-equi.</title>
        <authorList>
            <person name="Cohen S.P."/>
            <person name="Baruah I.K."/>
            <person name="Amoako-Attah I."/>
            <person name="Bukari Y."/>
            <person name="Meinhardt L.W."/>
            <person name="Bailey B.A."/>
        </authorList>
    </citation>
    <scope>NUCLEOTIDE SEQUENCE [LARGE SCALE GENOMIC DNA]</scope>
    <source>
        <strain evidence="2 3">GH-76</strain>
    </source>
</reference>
<organism evidence="2 3">
    <name type="scientific">Marasmius crinis-equi</name>
    <dbReference type="NCBI Taxonomy" id="585013"/>
    <lineage>
        <taxon>Eukaryota</taxon>
        <taxon>Fungi</taxon>
        <taxon>Dikarya</taxon>
        <taxon>Basidiomycota</taxon>
        <taxon>Agaricomycotina</taxon>
        <taxon>Agaricomycetes</taxon>
        <taxon>Agaricomycetidae</taxon>
        <taxon>Agaricales</taxon>
        <taxon>Marasmiineae</taxon>
        <taxon>Marasmiaceae</taxon>
        <taxon>Marasmius</taxon>
    </lineage>
</organism>
<sequence length="87" mass="9434">MPYFKKASDFAIPNGNFSTVGGDQRNNVTKGTPKFQAASTKKEGVYDDNYFEGAKHFTAPGGNFSSVRGNQDNTYEGTWKTSNTAAP</sequence>
<feature type="compositionally biased region" description="Polar residues" evidence="1">
    <location>
        <begin position="63"/>
        <end position="87"/>
    </location>
</feature>
<gene>
    <name evidence="2" type="ORF">V5O48_008065</name>
</gene>
<accession>A0ABR3FF41</accession>
<evidence type="ECO:0000313" key="2">
    <source>
        <dbReference type="EMBL" id="KAL0573880.1"/>
    </source>
</evidence>
<proteinExistence type="predicted"/>
<comment type="caution">
    <text evidence="2">The sequence shown here is derived from an EMBL/GenBank/DDBJ whole genome shotgun (WGS) entry which is preliminary data.</text>
</comment>
<protein>
    <submittedName>
        <fullName evidence="2">Uncharacterized protein</fullName>
    </submittedName>
</protein>
<evidence type="ECO:0000256" key="1">
    <source>
        <dbReference type="SAM" id="MobiDB-lite"/>
    </source>
</evidence>
<feature type="region of interest" description="Disordered" evidence="1">
    <location>
        <begin position="61"/>
        <end position="87"/>
    </location>
</feature>
<name>A0ABR3FF41_9AGAR</name>
<evidence type="ECO:0000313" key="3">
    <source>
        <dbReference type="Proteomes" id="UP001465976"/>
    </source>
</evidence>
<keyword evidence="3" id="KW-1185">Reference proteome</keyword>